<feature type="region of interest" description="Disordered" evidence="1">
    <location>
        <begin position="663"/>
        <end position="682"/>
    </location>
</feature>
<feature type="region of interest" description="Disordered" evidence="1">
    <location>
        <begin position="845"/>
        <end position="868"/>
    </location>
</feature>
<feature type="region of interest" description="Disordered" evidence="1">
    <location>
        <begin position="803"/>
        <end position="823"/>
    </location>
</feature>
<evidence type="ECO:0000313" key="4">
    <source>
        <dbReference type="Proteomes" id="UP000232323"/>
    </source>
</evidence>
<feature type="compositionally biased region" description="Polar residues" evidence="1">
    <location>
        <begin position="808"/>
        <end position="823"/>
    </location>
</feature>
<feature type="compositionally biased region" description="Basic and acidic residues" evidence="1">
    <location>
        <begin position="663"/>
        <end position="672"/>
    </location>
</feature>
<dbReference type="PROSITE" id="PS50076">
    <property type="entry name" value="DNAJ_2"/>
    <property type="match status" value="1"/>
</dbReference>
<dbReference type="Gene3D" id="1.10.287.110">
    <property type="entry name" value="DnaJ domain"/>
    <property type="match status" value="1"/>
</dbReference>
<keyword evidence="4" id="KW-1185">Reference proteome</keyword>
<accession>A0A250XDI4</accession>
<dbReference type="EMBL" id="BEGY01000061">
    <property type="protein sequence ID" value="GAX81145.1"/>
    <property type="molecule type" value="Genomic_DNA"/>
</dbReference>
<dbReference type="InterPro" id="IPR036869">
    <property type="entry name" value="J_dom_sf"/>
</dbReference>
<dbReference type="Proteomes" id="UP000232323">
    <property type="component" value="Unassembled WGS sequence"/>
</dbReference>
<dbReference type="AlphaFoldDB" id="A0A250XDI4"/>
<proteinExistence type="predicted"/>
<comment type="caution">
    <text evidence="3">The sequence shown here is derived from an EMBL/GenBank/DDBJ whole genome shotgun (WGS) entry which is preliminary data.</text>
</comment>
<dbReference type="CDD" id="cd06257">
    <property type="entry name" value="DnaJ"/>
    <property type="match status" value="1"/>
</dbReference>
<reference evidence="3 4" key="1">
    <citation type="submission" date="2017-08" db="EMBL/GenBank/DDBJ databases">
        <title>Acidophilic green algal genome provides insights into adaptation to an acidic environment.</title>
        <authorList>
            <person name="Hirooka S."/>
            <person name="Hirose Y."/>
            <person name="Kanesaki Y."/>
            <person name="Higuchi S."/>
            <person name="Fujiwara T."/>
            <person name="Onuma R."/>
            <person name="Era A."/>
            <person name="Ohbayashi R."/>
            <person name="Uzuka A."/>
            <person name="Nozaki H."/>
            <person name="Yoshikawa H."/>
            <person name="Miyagishima S.Y."/>
        </authorList>
    </citation>
    <scope>NUCLEOTIDE SEQUENCE [LARGE SCALE GENOMIC DNA]</scope>
    <source>
        <strain evidence="3 4">NIES-2499</strain>
    </source>
</reference>
<feature type="domain" description="J" evidence="2">
    <location>
        <begin position="21"/>
        <end position="90"/>
    </location>
</feature>
<feature type="region of interest" description="Disordered" evidence="1">
    <location>
        <begin position="249"/>
        <end position="275"/>
    </location>
</feature>
<dbReference type="SUPFAM" id="SSF46565">
    <property type="entry name" value="Chaperone J-domain"/>
    <property type="match status" value="1"/>
</dbReference>
<protein>
    <recommendedName>
        <fullName evidence="2">J domain-containing protein</fullName>
    </recommendedName>
</protein>
<feature type="compositionally biased region" description="Polar residues" evidence="1">
    <location>
        <begin position="255"/>
        <end position="274"/>
    </location>
</feature>
<name>A0A250XDI4_9CHLO</name>
<dbReference type="InterPro" id="IPR001623">
    <property type="entry name" value="DnaJ_domain"/>
</dbReference>
<gene>
    <name evidence="3" type="ORF">CEUSTIGMA_g8578.t1</name>
</gene>
<evidence type="ECO:0000259" key="2">
    <source>
        <dbReference type="PROSITE" id="PS50076"/>
    </source>
</evidence>
<feature type="compositionally biased region" description="Basic and acidic residues" evidence="1">
    <location>
        <begin position="518"/>
        <end position="535"/>
    </location>
</feature>
<feature type="region of interest" description="Disordered" evidence="1">
    <location>
        <begin position="384"/>
        <end position="422"/>
    </location>
</feature>
<feature type="region of interest" description="Disordered" evidence="1">
    <location>
        <begin position="518"/>
        <end position="565"/>
    </location>
</feature>
<evidence type="ECO:0000313" key="3">
    <source>
        <dbReference type="EMBL" id="GAX81145.1"/>
    </source>
</evidence>
<sequence length="882" mass="96972">MTHFQTDSAEIVLARVLAANTPWDTLGVSSSSSYSDARLAFKRDVLLVHPDKARGFLEEDERRYSAFQKLKEALSHYQNLPQRQGQDGWETSGSHMRRACSIQGQRSMPSTRWNGGYTDLGRGKWDAFTEIQHGCDSPSKVFRPSAEGCVLNVDHHRVLPVPDNSKAGIPSGSTGSRWCGRTVTVPTQAWAASPGGQGGLQQTLYQARDRLKMWAAEDSAAPTAPTATELHVPIPADRLRQSECSVGLRPMMPRRTTSPNIRKNSPVGQVNNPCPASKKTKQVLLDRSLSHMVVEQTLLSVNEVFSMRCQNPVRHFAVESVALDGKTTLSNHKHRLKACDYLISINSSSCSEDNDVRPEACAAMEGIKKANRCRRIHRRSQLDRAAVGSLRESISDNSCSNSGDEEESGHGGDSDGMSFDFSDEQRPQMETCVKRSLGSVRAEDHLEPACLSNTMRHGLRKPVRTGWGRSGKELYVPKSAGGVVAEAPIDEDHLLGLLGLHGSECLVLKHNGMDVFHKSGDSDKQNSRQGLEERGNVANPEGCMSRAHQKAVHTNAAAKSRRESRLSQDMNCMVGRVDYGAEEEPLIRLRNLGRLGQSIRFESEDVEILRENKEGALASVGMPEASDSEKEGLPRGCVSRCSRSSRSRCKTQVVLQAPADRNDVWGRHKDQDNGDGDGDLSQGTIKVTYGIGNREDGKGLSPKQPCFGDVPPDVHGGHLNQADATMSGKEVVGYQLDEADEPWRREAAGIEGQWFLGGGSCFNGMTSDVVGSFMMQLSGDRDMAAKSKAANWIQLCRRKHLRMRRQKGQSSRLRNPRATTGNLSACKHGEMTLLDPELKPTFKRSLQNKQPAENPRQILEKSGQPVHHQTSVLNFVAKNNVP</sequence>
<organism evidence="3 4">
    <name type="scientific">Chlamydomonas eustigma</name>
    <dbReference type="NCBI Taxonomy" id="1157962"/>
    <lineage>
        <taxon>Eukaryota</taxon>
        <taxon>Viridiplantae</taxon>
        <taxon>Chlorophyta</taxon>
        <taxon>core chlorophytes</taxon>
        <taxon>Chlorophyceae</taxon>
        <taxon>CS clade</taxon>
        <taxon>Chlamydomonadales</taxon>
        <taxon>Chlamydomonadaceae</taxon>
        <taxon>Chlamydomonas</taxon>
    </lineage>
</organism>
<evidence type="ECO:0000256" key="1">
    <source>
        <dbReference type="SAM" id="MobiDB-lite"/>
    </source>
</evidence>